<keyword evidence="2" id="KW-1185">Reference proteome</keyword>
<dbReference type="EMBL" id="CAXIXY010000006">
    <property type="protein sequence ID" value="CAL2091432.1"/>
    <property type="molecule type" value="Genomic_DNA"/>
</dbReference>
<accession>A0ABM9P4M4</accession>
<evidence type="ECO:0000313" key="1">
    <source>
        <dbReference type="EMBL" id="CAL2091432.1"/>
    </source>
</evidence>
<name>A0ABM9P4M4_9FLAO</name>
<reference evidence="1 2" key="1">
    <citation type="submission" date="2024-05" db="EMBL/GenBank/DDBJ databases">
        <authorList>
            <person name="Duchaud E."/>
        </authorList>
    </citation>
    <scope>NUCLEOTIDE SEQUENCE [LARGE SCALE GENOMIC DNA]</scope>
    <source>
        <strain evidence="1">Ena-SAMPLE-TAB-13-05-2024-13:56:06:370-140302</strain>
    </source>
</reference>
<dbReference type="Proteomes" id="UP001497416">
    <property type="component" value="Unassembled WGS sequence"/>
</dbReference>
<evidence type="ECO:0000313" key="2">
    <source>
        <dbReference type="Proteomes" id="UP001497416"/>
    </source>
</evidence>
<proteinExistence type="predicted"/>
<protein>
    <submittedName>
        <fullName evidence="1">Uncharacterized protein</fullName>
    </submittedName>
</protein>
<comment type="caution">
    <text evidence="1">The sequence shown here is derived from an EMBL/GenBank/DDBJ whole genome shotgun (WGS) entry which is preliminary data.</text>
</comment>
<sequence length="59" mass="7081">MMIEKRINFLLIVYECIISLVRIKLLKKTKESDVRYIYKLKRLQKERGIKAPSNNSLIQ</sequence>
<organism evidence="1 2">
    <name type="scientific">Tenacibaculum platacis</name>
    <dbReference type="NCBI Taxonomy" id="3137852"/>
    <lineage>
        <taxon>Bacteria</taxon>
        <taxon>Pseudomonadati</taxon>
        <taxon>Bacteroidota</taxon>
        <taxon>Flavobacteriia</taxon>
        <taxon>Flavobacteriales</taxon>
        <taxon>Flavobacteriaceae</taxon>
        <taxon>Tenacibaculum</taxon>
    </lineage>
</organism>
<gene>
    <name evidence="1" type="ORF">T190607A01A_40211</name>
</gene>